<feature type="compositionally biased region" description="Polar residues" evidence="1">
    <location>
        <begin position="318"/>
        <end position="340"/>
    </location>
</feature>
<feature type="compositionally biased region" description="Low complexity" evidence="1">
    <location>
        <begin position="163"/>
        <end position="193"/>
    </location>
</feature>
<evidence type="ECO:0000256" key="1">
    <source>
        <dbReference type="SAM" id="MobiDB-lite"/>
    </source>
</evidence>
<sequence length="678" mass="73523">MADEPILGLFDGETNFLDELAATGSNDLGPTTGMGGGSLMGGSNSGMPGTQHLQQSGQSQQGMMIGSQGLASNMSGNYASNMGQDVSGYNLQCSQPNLMTHQQYGGDQYVQFSNPMPKIGHSQGIMMGSQQQQGPFSPNLPGGMIQQQAGYTGYNIGPHSHAQQQPIPQMTPMMSPNSGWNQSQPSPNQQTQSHPLSQFMAPNAPQTQMSPYINQGFHSQQMSQINQYNPNNKMAASNSSYIIQPNPMQGGMASSQGNMNMMGSISVRASHPNYPSHQVSPASQHSTMMQGNYNSPMNQVISGPVTSQYSGDIMPTHVPNQMNSSNMGQHYPQYTSNQQLRPEGGGALSHYTNQNAAPSYGPPYQTISQPRPNSSTPSPRPTPPPQSMTPNHNSSTQGNYGQTSLQQLEQLVSPNLAGTNPYQQLMQPNSSSPTGNSNMQCASQQGPIYSFTNFPTTTVCSTVTMPQGGNVQSVAGPQIQMNIQGQIPMQNSNNLGNYQGQNPMMQNAAGPLSPNQSMLPQNQMALEIQRLEQQLQQLVSMPHTQQQMLEVQERLRLCRSQYQMHMQPQQHHQPIQPSSMPGGKIIPQHITQIIPQPQQQIGQVPQIQIRPIRGATSNIQPSSMNSQPILQQKVPSQLTGPVSNRSVPSPQKVQPFQLHIVIIDLFPAAIVNIILALR</sequence>
<dbReference type="AlphaFoldDB" id="A0A2C9KQ31"/>
<keyword evidence="2" id="KW-0472">Membrane</keyword>
<dbReference type="VEuPathDB" id="VectorBase:BGLB022246"/>
<keyword evidence="2" id="KW-0812">Transmembrane</keyword>
<dbReference type="Proteomes" id="UP000076420">
    <property type="component" value="Unassembled WGS sequence"/>
</dbReference>
<protein>
    <submittedName>
        <fullName evidence="3">Uncharacterized protein</fullName>
    </submittedName>
</protein>
<evidence type="ECO:0000313" key="3">
    <source>
        <dbReference type="EnsemblMetazoa" id="BGLB022246-PA"/>
    </source>
</evidence>
<feature type="compositionally biased region" description="Polar residues" evidence="1">
    <location>
        <begin position="392"/>
        <end position="401"/>
    </location>
</feature>
<gene>
    <name evidence="3" type="primary">106077927</name>
</gene>
<organism evidence="3 4">
    <name type="scientific">Biomphalaria glabrata</name>
    <name type="common">Bloodfluke planorb</name>
    <name type="synonym">Freshwater snail</name>
    <dbReference type="NCBI Taxonomy" id="6526"/>
    <lineage>
        <taxon>Eukaryota</taxon>
        <taxon>Metazoa</taxon>
        <taxon>Spiralia</taxon>
        <taxon>Lophotrochozoa</taxon>
        <taxon>Mollusca</taxon>
        <taxon>Gastropoda</taxon>
        <taxon>Heterobranchia</taxon>
        <taxon>Euthyneura</taxon>
        <taxon>Panpulmonata</taxon>
        <taxon>Hygrophila</taxon>
        <taxon>Lymnaeoidea</taxon>
        <taxon>Planorbidae</taxon>
        <taxon>Biomphalaria</taxon>
    </lineage>
</organism>
<name>A0A2C9KQ31_BIOGL</name>
<keyword evidence="2" id="KW-1133">Transmembrane helix</keyword>
<dbReference type="EnsemblMetazoa" id="BGLB022246-RA">
    <property type="protein sequence ID" value="BGLB022246-PA"/>
    <property type="gene ID" value="BGLB022246"/>
</dbReference>
<feature type="compositionally biased region" description="Low complexity" evidence="1">
    <location>
        <begin position="368"/>
        <end position="377"/>
    </location>
</feature>
<evidence type="ECO:0000313" key="4">
    <source>
        <dbReference type="Proteomes" id="UP000076420"/>
    </source>
</evidence>
<feature type="compositionally biased region" description="Pro residues" evidence="1">
    <location>
        <begin position="378"/>
        <end position="387"/>
    </location>
</feature>
<dbReference type="VEuPathDB" id="VectorBase:BGLAX_035029"/>
<proteinExistence type="predicted"/>
<evidence type="ECO:0000256" key="2">
    <source>
        <dbReference type="SAM" id="Phobius"/>
    </source>
</evidence>
<feature type="region of interest" description="Disordered" evidence="1">
    <location>
        <begin position="303"/>
        <end position="401"/>
    </location>
</feature>
<dbReference type="KEGG" id="bgt:106077927"/>
<reference evidence="3" key="1">
    <citation type="submission" date="2020-05" db="UniProtKB">
        <authorList>
            <consortium name="EnsemblMetazoa"/>
        </authorList>
    </citation>
    <scope>IDENTIFICATION</scope>
    <source>
        <strain evidence="3">BB02</strain>
    </source>
</reference>
<feature type="region of interest" description="Disordered" evidence="1">
    <location>
        <begin position="418"/>
        <end position="441"/>
    </location>
</feature>
<accession>A0A2C9KQ31</accession>
<feature type="region of interest" description="Disordered" evidence="1">
    <location>
        <begin position="159"/>
        <end position="211"/>
    </location>
</feature>
<feature type="transmembrane region" description="Helical" evidence="2">
    <location>
        <begin position="656"/>
        <end position="677"/>
    </location>
</feature>